<sequence>MRLPEFERSRAVLVGTATYASDNLDDLPAVAENVNSLEATLLDTRISGFHREFCSRVLDPRSPDDLLGPIYRASQEAEDVLLVYYAGHGLLEGGGRDLYLSLTTSKSGQFWTSVPFDHVSRILLGSRAAAKIVILDCCYSGRALGIAMSDPVAEAVSQLKIEGLYIVTSCSGTKTSLSPEGSRHTAFTGALVSVMHNGVKGSFSTIPMDLLYENVRALMQESSLHLPEQRIGNTSGKIALVRNVHKTERPVDAIDGTLDDLPVGQRIQHWRQRRGLSGRTFSKLIGRSESWVSRVESGRIQVDKLTILSRIAIALSIDLPTLIGKDLPRNSYVSYTSLEVDEIRARLEQYPTFVTAHANPPGVILEDEMQKAVSHAWKLLGSAAYPSLCSALPAIIRKGMHFDAAPDNASFPTNKARLLCEVYQITSLLLRNLGEHELAWVAGEKALAAARRSGDELLVGMALTRVGRALLALGRARPAFEVCLVQLNALGETDASVRGKHRLAVTGALLLDAAMAAARIGDSATLRELFTAADEVGGLASFADDPYYTNFNTRTIDLVRSEAEVELGEGKTALQIHDTRIASIVDRLPRNMQGAHFLAMARASLHIGDVTRALAMVLEVDKRAPFELTARPLAHEVLGDLYRRSNDPPTRFIEIIDEMGLLRPAAPFSALGAREG</sequence>
<dbReference type="EMBL" id="FZPH01000016">
    <property type="protein sequence ID" value="SNT64284.1"/>
    <property type="molecule type" value="Genomic_DNA"/>
</dbReference>
<dbReference type="SUPFAM" id="SSF47413">
    <property type="entry name" value="lambda repressor-like DNA-binding domains"/>
    <property type="match status" value="1"/>
</dbReference>
<evidence type="ECO:0000259" key="1">
    <source>
        <dbReference type="PROSITE" id="PS50943"/>
    </source>
</evidence>
<evidence type="ECO:0000313" key="2">
    <source>
        <dbReference type="EMBL" id="SNT64284.1"/>
    </source>
</evidence>
<accession>A0A239PCC0</accession>
<dbReference type="Proteomes" id="UP000198362">
    <property type="component" value="Unassembled WGS sequence"/>
</dbReference>
<dbReference type="AlphaFoldDB" id="A0A239PCC0"/>
<proteinExistence type="predicted"/>
<dbReference type="RefSeq" id="WP_089254356.1">
    <property type="nucleotide sequence ID" value="NZ_FZPH01000016.1"/>
</dbReference>
<dbReference type="GO" id="GO:0004197">
    <property type="term" value="F:cysteine-type endopeptidase activity"/>
    <property type="evidence" value="ECO:0007669"/>
    <property type="project" value="InterPro"/>
</dbReference>
<reference evidence="2 3" key="1">
    <citation type="submission" date="2017-06" db="EMBL/GenBank/DDBJ databases">
        <authorList>
            <person name="Kim H.J."/>
            <person name="Triplett B.A."/>
        </authorList>
    </citation>
    <scope>NUCLEOTIDE SEQUENCE [LARGE SCALE GENOMIC DNA]</scope>
    <source>
        <strain evidence="2 3">CGMCC 4.5593</strain>
    </source>
</reference>
<dbReference type="Pfam" id="PF13560">
    <property type="entry name" value="HTH_31"/>
    <property type="match status" value="1"/>
</dbReference>
<organism evidence="2 3">
    <name type="scientific">Asanoa hainanensis</name>
    <dbReference type="NCBI Taxonomy" id="560556"/>
    <lineage>
        <taxon>Bacteria</taxon>
        <taxon>Bacillati</taxon>
        <taxon>Actinomycetota</taxon>
        <taxon>Actinomycetes</taxon>
        <taxon>Micromonosporales</taxon>
        <taxon>Micromonosporaceae</taxon>
        <taxon>Asanoa</taxon>
    </lineage>
</organism>
<keyword evidence="3" id="KW-1185">Reference proteome</keyword>
<dbReference type="CDD" id="cd00093">
    <property type="entry name" value="HTH_XRE"/>
    <property type="match status" value="1"/>
</dbReference>
<dbReference type="GO" id="GO:0003677">
    <property type="term" value="F:DNA binding"/>
    <property type="evidence" value="ECO:0007669"/>
    <property type="project" value="InterPro"/>
</dbReference>
<dbReference type="Gene3D" id="3.40.50.1460">
    <property type="match status" value="1"/>
</dbReference>
<dbReference type="NCBIfam" id="NF047832">
    <property type="entry name" value="caspase_w_EACC1"/>
    <property type="match status" value="1"/>
</dbReference>
<feature type="domain" description="HTH cro/C1-type" evidence="1">
    <location>
        <begin position="267"/>
        <end position="322"/>
    </location>
</feature>
<dbReference type="Pfam" id="PF00656">
    <property type="entry name" value="Peptidase_C14"/>
    <property type="match status" value="1"/>
</dbReference>
<protein>
    <submittedName>
        <fullName evidence="2">Caspase domain-containing protein</fullName>
    </submittedName>
</protein>
<dbReference type="InterPro" id="IPR011990">
    <property type="entry name" value="TPR-like_helical_dom_sf"/>
</dbReference>
<gene>
    <name evidence="2" type="ORF">SAMN05421812_116184</name>
</gene>
<dbReference type="InterPro" id="IPR011600">
    <property type="entry name" value="Pept_C14_caspase"/>
</dbReference>
<dbReference type="PROSITE" id="PS50943">
    <property type="entry name" value="HTH_CROC1"/>
    <property type="match status" value="1"/>
</dbReference>
<dbReference type="InterPro" id="IPR029030">
    <property type="entry name" value="Caspase-like_dom_sf"/>
</dbReference>
<dbReference type="SUPFAM" id="SSF48452">
    <property type="entry name" value="TPR-like"/>
    <property type="match status" value="1"/>
</dbReference>
<dbReference type="Gene3D" id="1.10.260.40">
    <property type="entry name" value="lambda repressor-like DNA-binding domains"/>
    <property type="match status" value="1"/>
</dbReference>
<dbReference type="GO" id="GO:0006508">
    <property type="term" value="P:proteolysis"/>
    <property type="evidence" value="ECO:0007669"/>
    <property type="project" value="InterPro"/>
</dbReference>
<dbReference type="InterPro" id="IPR001387">
    <property type="entry name" value="Cro/C1-type_HTH"/>
</dbReference>
<name>A0A239PCC0_9ACTN</name>
<dbReference type="InterPro" id="IPR010982">
    <property type="entry name" value="Lambda_DNA-bd_dom_sf"/>
</dbReference>
<dbReference type="SMART" id="SM00530">
    <property type="entry name" value="HTH_XRE"/>
    <property type="match status" value="1"/>
</dbReference>
<evidence type="ECO:0000313" key="3">
    <source>
        <dbReference type="Proteomes" id="UP000198362"/>
    </source>
</evidence>
<dbReference type="SUPFAM" id="SSF52129">
    <property type="entry name" value="Caspase-like"/>
    <property type="match status" value="1"/>
</dbReference>